<evidence type="ECO:0000256" key="5">
    <source>
        <dbReference type="ARBA" id="ARBA00022519"/>
    </source>
</evidence>
<evidence type="ECO:0000259" key="10">
    <source>
        <dbReference type="Pfam" id="PF02501"/>
    </source>
</evidence>
<name>A0A484RC42_9ZZZZ</name>
<keyword evidence="6 9" id="KW-0812">Transmembrane</keyword>
<evidence type="ECO:0000256" key="9">
    <source>
        <dbReference type="SAM" id="Phobius"/>
    </source>
</evidence>
<evidence type="ECO:0000256" key="3">
    <source>
        <dbReference type="ARBA" id="ARBA00022475"/>
    </source>
</evidence>
<dbReference type="Pfam" id="PF07963">
    <property type="entry name" value="N_methyl"/>
    <property type="match status" value="1"/>
</dbReference>
<evidence type="ECO:0000256" key="1">
    <source>
        <dbReference type="ARBA" id="ARBA00004377"/>
    </source>
</evidence>
<dbReference type="Gene3D" id="3.30.1300.30">
    <property type="entry name" value="GSPII I/J protein-like"/>
    <property type="match status" value="1"/>
</dbReference>
<comment type="subcellular location">
    <subcellularLocation>
        <location evidence="1">Cell inner membrane</location>
        <topology evidence="1">Single-pass membrane protein</topology>
    </subcellularLocation>
</comment>
<reference evidence="11" key="1">
    <citation type="submission" date="2019-03" db="EMBL/GenBank/DDBJ databases">
        <authorList>
            <person name="Danneels B."/>
        </authorList>
    </citation>
    <scope>NUCLEOTIDE SEQUENCE</scope>
</reference>
<keyword evidence="5" id="KW-0997">Cell inner membrane</keyword>
<comment type="similarity">
    <text evidence="2">Belongs to the GSP I family.</text>
</comment>
<keyword evidence="7 9" id="KW-1133">Transmembrane helix</keyword>
<dbReference type="GO" id="GO:0015628">
    <property type="term" value="P:protein secretion by the type II secretion system"/>
    <property type="evidence" value="ECO:0007669"/>
    <property type="project" value="InterPro"/>
</dbReference>
<dbReference type="NCBIfam" id="TIGR02532">
    <property type="entry name" value="IV_pilin_GFxxxE"/>
    <property type="match status" value="1"/>
</dbReference>
<dbReference type="NCBIfam" id="TIGR01707">
    <property type="entry name" value="gspI"/>
    <property type="match status" value="1"/>
</dbReference>
<evidence type="ECO:0000256" key="7">
    <source>
        <dbReference type="ARBA" id="ARBA00022989"/>
    </source>
</evidence>
<dbReference type="InterPro" id="IPR010052">
    <property type="entry name" value="T2SS_protein-GspI"/>
</dbReference>
<proteinExistence type="inferred from homology"/>
<sequence>MARQPGAHARAQAGFTLVEVLVALAIVSVALAAASRAVANLTENHGQLRDRSLAQLSAENRLAELRLEGAAVRPGTQRSDCPQGQLVLVCLTRVTVLPSGLREVSIDVVRKERPVPPVLSMTQVLGGGEAAGAGR</sequence>
<organism evidence="11">
    <name type="scientific">plant metagenome</name>
    <dbReference type="NCBI Taxonomy" id="1297885"/>
    <lineage>
        <taxon>unclassified sequences</taxon>
        <taxon>metagenomes</taxon>
        <taxon>organismal metagenomes</taxon>
    </lineage>
</organism>
<evidence type="ECO:0000313" key="12">
    <source>
        <dbReference type="EMBL" id="VFR72732.1"/>
    </source>
</evidence>
<evidence type="ECO:0000313" key="11">
    <source>
        <dbReference type="EMBL" id="VFR46929.1"/>
    </source>
</evidence>
<dbReference type="PROSITE" id="PS00409">
    <property type="entry name" value="PROKAR_NTER_METHYL"/>
    <property type="match status" value="1"/>
</dbReference>
<dbReference type="PANTHER" id="PTHR38779">
    <property type="entry name" value="TYPE II SECRETION SYSTEM PROTEIN I-RELATED"/>
    <property type="match status" value="1"/>
</dbReference>
<protein>
    <submittedName>
        <fullName evidence="11">General secretion pathway protein I</fullName>
    </submittedName>
</protein>
<dbReference type="GO" id="GO:0005886">
    <property type="term" value="C:plasma membrane"/>
    <property type="evidence" value="ECO:0007669"/>
    <property type="project" value="UniProtKB-SubCell"/>
</dbReference>
<keyword evidence="3" id="KW-1003">Cell membrane</keyword>
<feature type="transmembrane region" description="Helical" evidence="9">
    <location>
        <begin position="20"/>
        <end position="39"/>
    </location>
</feature>
<dbReference type="GO" id="GO:0015627">
    <property type="term" value="C:type II protein secretion system complex"/>
    <property type="evidence" value="ECO:0007669"/>
    <property type="project" value="InterPro"/>
</dbReference>
<evidence type="ECO:0000256" key="8">
    <source>
        <dbReference type="ARBA" id="ARBA00023136"/>
    </source>
</evidence>
<keyword evidence="4" id="KW-0488">Methylation</keyword>
<dbReference type="EMBL" id="CAADID010000022">
    <property type="protein sequence ID" value="VFR72732.1"/>
    <property type="molecule type" value="Genomic_DNA"/>
</dbReference>
<dbReference type="InterPro" id="IPR012902">
    <property type="entry name" value="N_methyl_site"/>
</dbReference>
<dbReference type="PANTHER" id="PTHR38779:SF2">
    <property type="entry name" value="TYPE II SECRETION SYSTEM PROTEIN I-RELATED"/>
    <property type="match status" value="1"/>
</dbReference>
<accession>A0A484RC42</accession>
<dbReference type="Pfam" id="PF02501">
    <property type="entry name" value="T2SSI"/>
    <property type="match status" value="1"/>
</dbReference>
<dbReference type="InterPro" id="IPR045584">
    <property type="entry name" value="Pilin-like"/>
</dbReference>
<evidence type="ECO:0000256" key="6">
    <source>
        <dbReference type="ARBA" id="ARBA00022692"/>
    </source>
</evidence>
<dbReference type="AlphaFoldDB" id="A0A484RC42"/>
<evidence type="ECO:0000256" key="4">
    <source>
        <dbReference type="ARBA" id="ARBA00022481"/>
    </source>
</evidence>
<dbReference type="SUPFAM" id="SSF54523">
    <property type="entry name" value="Pili subunits"/>
    <property type="match status" value="1"/>
</dbReference>
<keyword evidence="8 9" id="KW-0472">Membrane</keyword>
<feature type="domain" description="Type II secretion system protein GspI C-terminal" evidence="10">
    <location>
        <begin position="48"/>
        <end position="125"/>
    </location>
</feature>
<dbReference type="EMBL" id="CAADIG010000021">
    <property type="protein sequence ID" value="VFR46929.1"/>
    <property type="molecule type" value="Genomic_DNA"/>
</dbReference>
<evidence type="ECO:0000256" key="2">
    <source>
        <dbReference type="ARBA" id="ARBA00008358"/>
    </source>
</evidence>
<dbReference type="InterPro" id="IPR003413">
    <property type="entry name" value="T2SS_GspI_C"/>
</dbReference>
<gene>
    <name evidence="11" type="ORF">ANT2_1228</name>
    <name evidence="12" type="ORF">ANT3_1229</name>
</gene>